<dbReference type="Proteomes" id="UP000007264">
    <property type="component" value="Unassembled WGS sequence"/>
</dbReference>
<evidence type="ECO:0000313" key="2">
    <source>
        <dbReference type="Proteomes" id="UP000007264"/>
    </source>
</evidence>
<accession>I0YZA1</accession>
<dbReference type="RefSeq" id="XP_005648264.1">
    <property type="nucleotide sequence ID" value="XM_005648207.1"/>
</dbReference>
<gene>
    <name evidence="1" type="ORF">COCSUDRAFT_33174</name>
</gene>
<evidence type="ECO:0000313" key="1">
    <source>
        <dbReference type="EMBL" id="EIE23720.1"/>
    </source>
</evidence>
<comment type="caution">
    <text evidence="1">The sequence shown here is derived from an EMBL/GenBank/DDBJ whole genome shotgun (WGS) entry which is preliminary data.</text>
</comment>
<dbReference type="GeneID" id="17041712"/>
<proteinExistence type="predicted"/>
<sequence>MLTCITQAHNGHSTLILVTHGPAGQLTKAIAFVMLTESESWPHIDMISFRSLLDTPMRH</sequence>
<organism evidence="1 2">
    <name type="scientific">Coccomyxa subellipsoidea (strain C-169)</name>
    <name type="common">Green microalga</name>
    <dbReference type="NCBI Taxonomy" id="574566"/>
    <lineage>
        <taxon>Eukaryota</taxon>
        <taxon>Viridiplantae</taxon>
        <taxon>Chlorophyta</taxon>
        <taxon>core chlorophytes</taxon>
        <taxon>Trebouxiophyceae</taxon>
        <taxon>Trebouxiophyceae incertae sedis</taxon>
        <taxon>Coccomyxaceae</taxon>
        <taxon>Coccomyxa</taxon>
        <taxon>Coccomyxa subellipsoidea</taxon>
    </lineage>
</organism>
<reference evidence="1 2" key="1">
    <citation type="journal article" date="2012" name="Genome Biol.">
        <title>The genome of the polar eukaryotic microalga coccomyxa subellipsoidea reveals traits of cold adaptation.</title>
        <authorList>
            <person name="Blanc G."/>
            <person name="Agarkova I."/>
            <person name="Grimwood J."/>
            <person name="Kuo A."/>
            <person name="Brueggeman A."/>
            <person name="Dunigan D."/>
            <person name="Gurnon J."/>
            <person name="Ladunga I."/>
            <person name="Lindquist E."/>
            <person name="Lucas S."/>
            <person name="Pangilinan J."/>
            <person name="Proschold T."/>
            <person name="Salamov A."/>
            <person name="Schmutz J."/>
            <person name="Weeks D."/>
            <person name="Yamada T."/>
            <person name="Claverie J.M."/>
            <person name="Grigoriev I."/>
            <person name="Van Etten J."/>
            <person name="Lomsadze A."/>
            <person name="Borodovsky M."/>
        </authorList>
    </citation>
    <scope>NUCLEOTIDE SEQUENCE [LARGE SCALE GENOMIC DNA]</scope>
    <source>
        <strain evidence="1 2">C-169</strain>
    </source>
</reference>
<protein>
    <submittedName>
        <fullName evidence="1">Uncharacterized protein</fullName>
    </submittedName>
</protein>
<keyword evidence="2" id="KW-1185">Reference proteome</keyword>
<name>I0YZA1_COCSC</name>
<dbReference type="AlphaFoldDB" id="I0YZA1"/>
<dbReference type="KEGG" id="csl:COCSUDRAFT_33174"/>
<dbReference type="EMBL" id="AGSI01000007">
    <property type="protein sequence ID" value="EIE23720.1"/>
    <property type="molecule type" value="Genomic_DNA"/>
</dbReference>